<dbReference type="AlphaFoldDB" id="A0A336LPI4"/>
<gene>
    <name evidence="2" type="primary">CSON000207</name>
</gene>
<evidence type="ECO:0000313" key="2">
    <source>
        <dbReference type="EMBL" id="SSX20014.1"/>
    </source>
</evidence>
<protein>
    <submittedName>
        <fullName evidence="2">CSON000207 protein</fullName>
    </submittedName>
</protein>
<organism evidence="2">
    <name type="scientific">Culicoides sonorensis</name>
    <name type="common">Biting midge</name>
    <dbReference type="NCBI Taxonomy" id="179676"/>
    <lineage>
        <taxon>Eukaryota</taxon>
        <taxon>Metazoa</taxon>
        <taxon>Ecdysozoa</taxon>
        <taxon>Arthropoda</taxon>
        <taxon>Hexapoda</taxon>
        <taxon>Insecta</taxon>
        <taxon>Pterygota</taxon>
        <taxon>Neoptera</taxon>
        <taxon>Endopterygota</taxon>
        <taxon>Diptera</taxon>
        <taxon>Nematocera</taxon>
        <taxon>Chironomoidea</taxon>
        <taxon>Ceratopogonidae</taxon>
        <taxon>Ceratopogoninae</taxon>
        <taxon>Culicoides</taxon>
        <taxon>Monoculicoides</taxon>
    </lineage>
</organism>
<feature type="region of interest" description="Disordered" evidence="1">
    <location>
        <begin position="363"/>
        <end position="397"/>
    </location>
</feature>
<name>A0A336LPI4_CULSO</name>
<dbReference type="EMBL" id="UFQT01000102">
    <property type="protein sequence ID" value="SSX20014.1"/>
    <property type="molecule type" value="Genomic_DNA"/>
</dbReference>
<proteinExistence type="predicted"/>
<accession>A0A336LPI4</accession>
<feature type="region of interest" description="Disordered" evidence="1">
    <location>
        <begin position="410"/>
        <end position="434"/>
    </location>
</feature>
<feature type="compositionally biased region" description="Polar residues" evidence="1">
    <location>
        <begin position="386"/>
        <end position="397"/>
    </location>
</feature>
<dbReference type="VEuPathDB" id="VectorBase:CSON000207"/>
<evidence type="ECO:0000256" key="1">
    <source>
        <dbReference type="SAM" id="MobiDB-lite"/>
    </source>
</evidence>
<sequence length="478" mass="53987">MDNYISLVEDQMPAPIKQPTTNGIKSFQPILTDITLYNEDKGKINPIPNPTINVPNHSQNQGMSFKEWKMRQEQNSVGRIIQNPVSNSTENNNNILSGVKKHVRFNNNVEPQSLPIIQENAPLNQFQQTKSLPPNLLQNPVERRMELSICDAVLKQQQLEEQQRKLYESRNATPVFAALDQCSCIHHKCVSSNPAQINGNSLNVSPQRLSSPVLEISRYHEARTEALEKNVEILQAQVYTLQQQISYILSLQSQSSSISAPVQPVQQMKSSNPFLSTIIEPQQEPKPKMVDSYTQYTIIEPSEHEIEPKTQSDKTFFNQVLGQVNKILDNTEENSTTNNNTNNNNFFDSRSCKFIDSDTSAISLTENAGNGDSPFNRPKSRDRDSPSNNNKKLTDKSTVMDSLAAKYLSNSYQKSGNTTQNTTGRSNASSNNNTKIQDTIDVSKTCYNYLKKYDLLQEYEDDGDVLDRNLLKSKTKLM</sequence>
<reference evidence="2" key="1">
    <citation type="submission" date="2018-07" db="EMBL/GenBank/DDBJ databases">
        <authorList>
            <person name="Quirk P.G."/>
            <person name="Krulwich T.A."/>
        </authorList>
    </citation>
    <scope>NUCLEOTIDE SEQUENCE</scope>
</reference>